<name>A0ABV0BW77_9SPHI</name>
<dbReference type="EMBL" id="JBDJNQ010000004">
    <property type="protein sequence ID" value="MEN5377617.1"/>
    <property type="molecule type" value="Genomic_DNA"/>
</dbReference>
<dbReference type="Proteomes" id="UP001409291">
    <property type="component" value="Unassembled WGS sequence"/>
</dbReference>
<protein>
    <submittedName>
        <fullName evidence="3">Histidine kinase</fullName>
    </submittedName>
</protein>
<dbReference type="InterPro" id="IPR010559">
    <property type="entry name" value="Sig_transdc_His_kin_internal"/>
</dbReference>
<feature type="transmembrane region" description="Helical" evidence="1">
    <location>
        <begin position="117"/>
        <end position="136"/>
    </location>
</feature>
<evidence type="ECO:0000256" key="1">
    <source>
        <dbReference type="SAM" id="Phobius"/>
    </source>
</evidence>
<feature type="transmembrane region" description="Helical" evidence="1">
    <location>
        <begin position="76"/>
        <end position="97"/>
    </location>
</feature>
<feature type="domain" description="Signal transduction histidine kinase internal region" evidence="2">
    <location>
        <begin position="157"/>
        <end position="236"/>
    </location>
</feature>
<dbReference type="InterPro" id="IPR036890">
    <property type="entry name" value="HATPase_C_sf"/>
</dbReference>
<keyword evidence="1" id="KW-0812">Transmembrane</keyword>
<keyword evidence="1" id="KW-1133">Transmembrane helix</keyword>
<keyword evidence="4" id="KW-1185">Reference proteome</keyword>
<evidence type="ECO:0000313" key="3">
    <source>
        <dbReference type="EMBL" id="MEN5377617.1"/>
    </source>
</evidence>
<evidence type="ECO:0000259" key="2">
    <source>
        <dbReference type="Pfam" id="PF06580"/>
    </source>
</evidence>
<keyword evidence="1" id="KW-0472">Membrane</keyword>
<reference evidence="3 4" key="1">
    <citation type="submission" date="2024-04" db="EMBL/GenBank/DDBJ databases">
        <title>WGS of bacteria from Torrens River.</title>
        <authorList>
            <person name="Wyrsch E.R."/>
            <person name="Drigo B."/>
        </authorList>
    </citation>
    <scope>NUCLEOTIDE SEQUENCE [LARGE SCALE GENOMIC DNA]</scope>
    <source>
        <strain evidence="3 4">TWI391</strain>
    </source>
</reference>
<feature type="transmembrane region" description="Helical" evidence="1">
    <location>
        <begin position="12"/>
        <end position="32"/>
    </location>
</feature>
<dbReference type="Pfam" id="PF06580">
    <property type="entry name" value="His_kinase"/>
    <property type="match status" value="1"/>
</dbReference>
<sequence length="347" mass="40311">MKDKLLLQNKNKLILIICLSILLGYFVMQYALMYRSGFPSEITIKDSIINSLMMMLCCYAISTTLNYYIPKPNQIWKVLIIGFIMSGISILGSRLVVQYYLPKEHLKIYDLIIPYRYIVNFLILTSVAIFIIVWNIQEEYISNIKRKQDSENQLREAELYNLRQQLQPHFLFNSLNSIIALIGSKPDQARNMTFQLSDFLRGTLRKENNQLIVLQEELNHLELYLDIEKVRFGHRLNIHIDHDQDVLSTKIPAMILQPLVENAIKHGLYNVTENVTISIKCFLENKTLHVSIENPFEPGESVQSKGTGFGLTSIQRRLFLLFGRNDLLTTQTEQNIFTSSIKIPQYD</sequence>
<feature type="transmembrane region" description="Helical" evidence="1">
    <location>
        <begin position="52"/>
        <end position="69"/>
    </location>
</feature>
<organism evidence="3 4">
    <name type="scientific">Sphingobacterium kitahiroshimense</name>
    <dbReference type="NCBI Taxonomy" id="470446"/>
    <lineage>
        <taxon>Bacteria</taxon>
        <taxon>Pseudomonadati</taxon>
        <taxon>Bacteroidota</taxon>
        <taxon>Sphingobacteriia</taxon>
        <taxon>Sphingobacteriales</taxon>
        <taxon>Sphingobacteriaceae</taxon>
        <taxon>Sphingobacterium</taxon>
    </lineage>
</organism>
<keyword evidence="3" id="KW-0808">Transferase</keyword>
<accession>A0ABV0BW77</accession>
<dbReference type="GO" id="GO:0016301">
    <property type="term" value="F:kinase activity"/>
    <property type="evidence" value="ECO:0007669"/>
    <property type="project" value="UniProtKB-KW"/>
</dbReference>
<gene>
    <name evidence="3" type="ORF">ABE541_10120</name>
</gene>
<keyword evidence="3" id="KW-0418">Kinase</keyword>
<dbReference type="RefSeq" id="WP_339424427.1">
    <property type="nucleotide sequence ID" value="NZ_JBDJLH010000002.1"/>
</dbReference>
<dbReference type="SUPFAM" id="SSF55874">
    <property type="entry name" value="ATPase domain of HSP90 chaperone/DNA topoisomerase II/histidine kinase"/>
    <property type="match status" value="1"/>
</dbReference>
<evidence type="ECO:0000313" key="4">
    <source>
        <dbReference type="Proteomes" id="UP001409291"/>
    </source>
</evidence>
<dbReference type="Gene3D" id="3.30.565.10">
    <property type="entry name" value="Histidine kinase-like ATPase, C-terminal domain"/>
    <property type="match status" value="1"/>
</dbReference>
<proteinExistence type="predicted"/>
<dbReference type="InterPro" id="IPR050640">
    <property type="entry name" value="Bact_2-comp_sensor_kinase"/>
</dbReference>
<dbReference type="PANTHER" id="PTHR34220">
    <property type="entry name" value="SENSOR HISTIDINE KINASE YPDA"/>
    <property type="match status" value="1"/>
</dbReference>
<dbReference type="PANTHER" id="PTHR34220:SF7">
    <property type="entry name" value="SENSOR HISTIDINE KINASE YPDA"/>
    <property type="match status" value="1"/>
</dbReference>
<comment type="caution">
    <text evidence="3">The sequence shown here is derived from an EMBL/GenBank/DDBJ whole genome shotgun (WGS) entry which is preliminary data.</text>
</comment>